<dbReference type="GO" id="GO:0004806">
    <property type="term" value="F:triacylglycerol lipase activity"/>
    <property type="evidence" value="ECO:0007669"/>
    <property type="project" value="TreeGrafter"/>
</dbReference>
<dbReference type="SUPFAM" id="SSF51735">
    <property type="entry name" value="NAD(P)-binding Rossmann-fold domains"/>
    <property type="match status" value="1"/>
</dbReference>
<comment type="caution">
    <text evidence="5">The sequence shown here is derived from an EMBL/GenBank/DDBJ whole genome shotgun (WGS) entry which is preliminary data.</text>
</comment>
<dbReference type="InterPro" id="IPR002347">
    <property type="entry name" value="SDR_fam"/>
</dbReference>
<dbReference type="PRINTS" id="PR00081">
    <property type="entry name" value="GDHRDH"/>
</dbReference>
<reference evidence="5 6" key="1">
    <citation type="submission" date="2019-03" db="EMBL/GenBank/DDBJ databases">
        <title>Draft genome sequence of Xylaria hypoxylon DSM 108379, a ubiquitous saprotrophic-parasitic fungi on hardwood.</title>
        <authorList>
            <person name="Buettner E."/>
            <person name="Leonhardt S."/>
            <person name="Gebauer A.M."/>
            <person name="Liers C."/>
            <person name="Hofrichter M."/>
            <person name="Kellner H."/>
        </authorList>
    </citation>
    <scope>NUCLEOTIDE SEQUENCE [LARGE SCALE GENOMIC DNA]</scope>
    <source>
        <strain evidence="5 6">DSM 108379</strain>
    </source>
</reference>
<evidence type="ECO:0000256" key="1">
    <source>
        <dbReference type="ARBA" id="ARBA00006484"/>
    </source>
</evidence>
<dbReference type="GO" id="GO:0005811">
    <property type="term" value="C:lipid droplet"/>
    <property type="evidence" value="ECO:0007669"/>
    <property type="project" value="TreeGrafter"/>
</dbReference>
<protein>
    <submittedName>
        <fullName evidence="5">Uncharacterized protein</fullName>
    </submittedName>
</protein>
<dbReference type="Proteomes" id="UP000297716">
    <property type="component" value="Unassembled WGS sequence"/>
</dbReference>
<keyword evidence="3" id="KW-0560">Oxidoreductase</keyword>
<dbReference type="GO" id="GO:0006654">
    <property type="term" value="P:phosphatidic acid biosynthetic process"/>
    <property type="evidence" value="ECO:0007669"/>
    <property type="project" value="TreeGrafter"/>
</dbReference>
<name>A0A4Z0Z5C7_9PEZI</name>
<dbReference type="PANTHER" id="PTHR44169">
    <property type="entry name" value="NADPH-DEPENDENT 1-ACYLDIHYDROXYACETONE PHOSPHATE REDUCTASE"/>
    <property type="match status" value="1"/>
</dbReference>
<dbReference type="PROSITE" id="PS00061">
    <property type="entry name" value="ADH_SHORT"/>
    <property type="match status" value="1"/>
</dbReference>
<evidence type="ECO:0000256" key="3">
    <source>
        <dbReference type="ARBA" id="ARBA00023002"/>
    </source>
</evidence>
<dbReference type="GO" id="GO:0019433">
    <property type="term" value="P:triglyceride catabolic process"/>
    <property type="evidence" value="ECO:0007669"/>
    <property type="project" value="TreeGrafter"/>
</dbReference>
<proteinExistence type="inferred from homology"/>
<dbReference type="OrthoDB" id="2102561at2759"/>
<dbReference type="PANTHER" id="PTHR44169:SF6">
    <property type="entry name" value="NADPH-DEPENDENT 1-ACYLDIHYDROXYACETONE PHOSPHATE REDUCTASE"/>
    <property type="match status" value="1"/>
</dbReference>
<dbReference type="Gene3D" id="3.40.50.720">
    <property type="entry name" value="NAD(P)-binding Rossmann-like Domain"/>
    <property type="match status" value="1"/>
</dbReference>
<evidence type="ECO:0000256" key="4">
    <source>
        <dbReference type="RuleBase" id="RU000363"/>
    </source>
</evidence>
<sequence length="281" mass="29553">MATKAVLITGCSSGGIGATLALAFNEAGYTVYATARNPAKIDESLSKRPRVRTLALDVTDAQQIAQVAAQVASETAGRLDVLINNAGGNYTMPVLDADIEDSKKLFDTNFWGVVRVAQAFSPLLVKARGTVVNISSIAGVLNTPFMGMYSASKAAVAIVSETLRLEMQPFHVKVITVMAGNVETQFWVDGSNFVLPSDSLYTPIVSVVSDAAAGTLSGKKSSPESFARALLNTVMSGGTGIVWKGALSTSVRWVVKLMPTGVVVSRNGVHPLLLQFLVSSN</sequence>
<dbReference type="GO" id="GO:0000140">
    <property type="term" value="F:acylglycerone-phosphate reductase (NADP+) activity"/>
    <property type="evidence" value="ECO:0007669"/>
    <property type="project" value="TreeGrafter"/>
</dbReference>
<dbReference type="InterPro" id="IPR020904">
    <property type="entry name" value="Sc_DH/Rdtase_CS"/>
</dbReference>
<evidence type="ECO:0000313" key="5">
    <source>
        <dbReference type="EMBL" id="TGJ86861.1"/>
    </source>
</evidence>
<dbReference type="AlphaFoldDB" id="A0A4Z0Z5C7"/>
<dbReference type="InterPro" id="IPR036291">
    <property type="entry name" value="NAD(P)-bd_dom_sf"/>
</dbReference>
<accession>A0A4Z0Z5C7</accession>
<organism evidence="5 6">
    <name type="scientific">Xylaria hypoxylon</name>
    <dbReference type="NCBI Taxonomy" id="37992"/>
    <lineage>
        <taxon>Eukaryota</taxon>
        <taxon>Fungi</taxon>
        <taxon>Dikarya</taxon>
        <taxon>Ascomycota</taxon>
        <taxon>Pezizomycotina</taxon>
        <taxon>Sordariomycetes</taxon>
        <taxon>Xylariomycetidae</taxon>
        <taxon>Xylariales</taxon>
        <taxon>Xylariaceae</taxon>
        <taxon>Xylaria</taxon>
    </lineage>
</organism>
<evidence type="ECO:0000256" key="2">
    <source>
        <dbReference type="ARBA" id="ARBA00022857"/>
    </source>
</evidence>
<gene>
    <name evidence="5" type="ORF">E0Z10_g1866</name>
</gene>
<dbReference type="Pfam" id="PF00106">
    <property type="entry name" value="adh_short"/>
    <property type="match status" value="1"/>
</dbReference>
<evidence type="ECO:0000313" key="6">
    <source>
        <dbReference type="Proteomes" id="UP000297716"/>
    </source>
</evidence>
<keyword evidence="2" id="KW-0521">NADP</keyword>
<dbReference type="PRINTS" id="PR00080">
    <property type="entry name" value="SDRFAMILY"/>
</dbReference>
<comment type="similarity">
    <text evidence="1 4">Belongs to the short-chain dehydrogenases/reductases (SDR) family.</text>
</comment>
<dbReference type="GO" id="GO:0005783">
    <property type="term" value="C:endoplasmic reticulum"/>
    <property type="evidence" value="ECO:0007669"/>
    <property type="project" value="TreeGrafter"/>
</dbReference>
<dbReference type="STRING" id="37992.A0A4Z0Z5C7"/>
<dbReference type="EMBL" id="SKBN01000021">
    <property type="protein sequence ID" value="TGJ86861.1"/>
    <property type="molecule type" value="Genomic_DNA"/>
</dbReference>
<keyword evidence="6" id="KW-1185">Reference proteome</keyword>